<dbReference type="CDD" id="cd19769">
    <property type="entry name" value="Bbox2_TRIM16-like"/>
    <property type="match status" value="1"/>
</dbReference>
<evidence type="ECO:0000313" key="10">
    <source>
        <dbReference type="Proteomes" id="UP000257200"/>
    </source>
</evidence>
<organism evidence="9 10">
    <name type="scientific">Acanthochromis polyacanthus</name>
    <name type="common">spiny chromis</name>
    <dbReference type="NCBI Taxonomy" id="80966"/>
    <lineage>
        <taxon>Eukaryota</taxon>
        <taxon>Metazoa</taxon>
        <taxon>Chordata</taxon>
        <taxon>Craniata</taxon>
        <taxon>Vertebrata</taxon>
        <taxon>Euteleostomi</taxon>
        <taxon>Actinopterygii</taxon>
        <taxon>Neopterygii</taxon>
        <taxon>Teleostei</taxon>
        <taxon>Neoteleostei</taxon>
        <taxon>Acanthomorphata</taxon>
        <taxon>Ovalentaria</taxon>
        <taxon>Pomacentridae</taxon>
        <taxon>Acanthochromis</taxon>
    </lineage>
</organism>
<dbReference type="Gene3D" id="3.30.40.10">
    <property type="entry name" value="Zinc/RING finger domain, C3HC4 (zinc finger)"/>
    <property type="match status" value="1"/>
</dbReference>
<dbReference type="SUPFAM" id="SSF57845">
    <property type="entry name" value="B-box zinc-binding domain"/>
    <property type="match status" value="1"/>
</dbReference>
<keyword evidence="3" id="KW-0862">Zinc</keyword>
<dbReference type="InterPro" id="IPR013083">
    <property type="entry name" value="Znf_RING/FYVE/PHD"/>
</dbReference>
<feature type="coiled-coil region" evidence="5">
    <location>
        <begin position="167"/>
        <end position="194"/>
    </location>
</feature>
<dbReference type="PANTHER" id="PTHR24103">
    <property type="entry name" value="E3 UBIQUITIN-PROTEIN LIGASE TRIM"/>
    <property type="match status" value="1"/>
</dbReference>
<protein>
    <submittedName>
        <fullName evidence="9">E3 ubiquitin-protein ligase TRIM21-like</fullName>
    </submittedName>
</protein>
<dbReference type="InterPro" id="IPR001870">
    <property type="entry name" value="B30.2/SPRY"/>
</dbReference>
<reference evidence="9" key="1">
    <citation type="submission" date="2025-08" db="UniProtKB">
        <authorList>
            <consortium name="Ensembl"/>
        </authorList>
    </citation>
    <scope>IDENTIFICATION</scope>
</reference>
<dbReference type="InterPro" id="IPR006574">
    <property type="entry name" value="PRY"/>
</dbReference>
<dbReference type="InterPro" id="IPR003879">
    <property type="entry name" value="Butyrophylin_SPRY"/>
</dbReference>
<proteinExistence type="predicted"/>
<dbReference type="PROSITE" id="PS50089">
    <property type="entry name" value="ZF_RING_2"/>
    <property type="match status" value="1"/>
</dbReference>
<dbReference type="SUPFAM" id="SSF57850">
    <property type="entry name" value="RING/U-box"/>
    <property type="match status" value="1"/>
</dbReference>
<dbReference type="InterPro" id="IPR017907">
    <property type="entry name" value="Znf_RING_CS"/>
</dbReference>
<evidence type="ECO:0000259" key="7">
    <source>
        <dbReference type="PROSITE" id="PS50119"/>
    </source>
</evidence>
<dbReference type="Gene3D" id="2.60.120.920">
    <property type="match status" value="1"/>
</dbReference>
<dbReference type="AlphaFoldDB" id="A0A3Q1GVK4"/>
<dbReference type="InterPro" id="IPR027370">
    <property type="entry name" value="Znf-RING_euk"/>
</dbReference>
<keyword evidence="2 4" id="KW-0863">Zinc-finger</keyword>
<dbReference type="InterPro" id="IPR001841">
    <property type="entry name" value="Znf_RING"/>
</dbReference>
<dbReference type="InterPro" id="IPR043136">
    <property type="entry name" value="B30.2/SPRY_sf"/>
</dbReference>
<dbReference type="FunFam" id="2.60.120.920:FF:000004">
    <property type="entry name" value="Butyrophilin subfamily 1 member A1"/>
    <property type="match status" value="1"/>
</dbReference>
<feature type="domain" description="B30.2/SPRY" evidence="8">
    <location>
        <begin position="253"/>
        <end position="446"/>
    </location>
</feature>
<dbReference type="PROSITE" id="PS00518">
    <property type="entry name" value="ZF_RING_1"/>
    <property type="match status" value="1"/>
</dbReference>
<dbReference type="Pfam" id="PF13765">
    <property type="entry name" value="PRY"/>
    <property type="match status" value="1"/>
</dbReference>
<evidence type="ECO:0000313" key="9">
    <source>
        <dbReference type="Ensembl" id="ENSAPOP00000021130.1"/>
    </source>
</evidence>
<evidence type="ECO:0000256" key="2">
    <source>
        <dbReference type="ARBA" id="ARBA00022771"/>
    </source>
</evidence>
<accession>A0A3Q1GVK4</accession>
<dbReference type="Proteomes" id="UP000257200">
    <property type="component" value="Unplaced"/>
</dbReference>
<dbReference type="InterPro" id="IPR000315">
    <property type="entry name" value="Znf_B-box"/>
</dbReference>
<dbReference type="STRING" id="80966.ENSAPOP00000021130"/>
<reference evidence="9" key="2">
    <citation type="submission" date="2025-09" db="UniProtKB">
        <authorList>
            <consortium name="Ensembl"/>
        </authorList>
    </citation>
    <scope>IDENTIFICATION</scope>
</reference>
<dbReference type="SMART" id="SM00449">
    <property type="entry name" value="SPRY"/>
    <property type="match status" value="1"/>
</dbReference>
<evidence type="ECO:0000259" key="6">
    <source>
        <dbReference type="PROSITE" id="PS50089"/>
    </source>
</evidence>
<dbReference type="SMART" id="SM00336">
    <property type="entry name" value="BBOX"/>
    <property type="match status" value="1"/>
</dbReference>
<keyword evidence="1" id="KW-0479">Metal-binding</keyword>
<feature type="domain" description="B box-type" evidence="7">
    <location>
        <begin position="91"/>
        <end position="119"/>
    </location>
</feature>
<dbReference type="Pfam" id="PF25600">
    <property type="entry name" value="TRIM_CC"/>
    <property type="match status" value="1"/>
</dbReference>
<dbReference type="PROSITE" id="PS50119">
    <property type="entry name" value="ZF_BBOX"/>
    <property type="match status" value="1"/>
</dbReference>
<evidence type="ECO:0000256" key="1">
    <source>
        <dbReference type="ARBA" id="ARBA00022723"/>
    </source>
</evidence>
<keyword evidence="10" id="KW-1185">Reference proteome</keyword>
<sequence>MASSSSLLSEEQFLCPICLDVFTRPVSTPCGHNFCMSCITSYWDNASFSQCPVCKEQFQRRPDLKVNTFISELASQLVSLQTSYCDHSRVLVLFCRDDNTLLCDVCSSSCHARHNVVPVQRAYERMKDELENTEAKVQQMIQERFHKVQSMTESVKQTAERQADGFVSDMQREIKELQRTAVKLRELKQTTDQLRFLQSYSSTSLLPHTMDLSTVSANKHLEMQHFGKSLRKSASQLRVSLDEMNTEISRFSGGTAESDAATLRYMQQYEVNIVLDPDSAHPMLCLSNDGKQVRYNMGAGMWAGQFLNPNMFTSHLAVLGRRGFSSGRFYFEVCTGQKTEWCVGVATASIQRRGPLVRSSCCGLWAIWFLIDKFETFICPGVPVHMGKVGRVGVFVDYDKGEISFYDVENATPIYSFTECSFTEELFPYFNPCDNEFGSNLEPLTIVPVCHVE</sequence>
<dbReference type="InParanoid" id="A0A3Q1GVK4"/>
<evidence type="ECO:0000256" key="3">
    <source>
        <dbReference type="ARBA" id="ARBA00022833"/>
    </source>
</evidence>
<dbReference type="Pfam" id="PF13445">
    <property type="entry name" value="zf-RING_UBOX"/>
    <property type="match status" value="1"/>
</dbReference>
<evidence type="ECO:0000256" key="4">
    <source>
        <dbReference type="PROSITE-ProRule" id="PRU00024"/>
    </source>
</evidence>
<name>A0A3Q1GVK4_9TELE</name>
<dbReference type="SUPFAM" id="SSF49899">
    <property type="entry name" value="Concanavalin A-like lectins/glucanases"/>
    <property type="match status" value="1"/>
</dbReference>
<evidence type="ECO:0000259" key="8">
    <source>
        <dbReference type="PROSITE" id="PS50188"/>
    </source>
</evidence>
<dbReference type="InterPro" id="IPR003877">
    <property type="entry name" value="SPRY_dom"/>
</dbReference>
<dbReference type="CDD" id="cd13733">
    <property type="entry name" value="SPRY_PRY_C-I_1"/>
    <property type="match status" value="1"/>
</dbReference>
<evidence type="ECO:0000256" key="5">
    <source>
        <dbReference type="SAM" id="Coils"/>
    </source>
</evidence>
<keyword evidence="5" id="KW-0175">Coiled coil</keyword>
<feature type="domain" description="RING-type" evidence="6">
    <location>
        <begin position="15"/>
        <end position="55"/>
    </location>
</feature>
<dbReference type="Ensembl" id="ENSAPOT00000017063.1">
    <property type="protein sequence ID" value="ENSAPOP00000021130.1"/>
    <property type="gene ID" value="ENSAPOG00000001523.1"/>
</dbReference>
<dbReference type="SMART" id="SM00589">
    <property type="entry name" value="PRY"/>
    <property type="match status" value="1"/>
</dbReference>
<dbReference type="Gene3D" id="3.30.160.60">
    <property type="entry name" value="Classic Zinc Finger"/>
    <property type="match status" value="1"/>
</dbReference>
<dbReference type="GO" id="GO:0008270">
    <property type="term" value="F:zinc ion binding"/>
    <property type="evidence" value="ECO:0007669"/>
    <property type="project" value="UniProtKB-KW"/>
</dbReference>
<dbReference type="InterPro" id="IPR050143">
    <property type="entry name" value="TRIM/RBCC"/>
</dbReference>
<dbReference type="PROSITE" id="PS50188">
    <property type="entry name" value="B302_SPRY"/>
    <property type="match status" value="1"/>
</dbReference>
<dbReference type="InterPro" id="IPR058030">
    <property type="entry name" value="TRIM8/14/16/25/29/45/65_CC"/>
</dbReference>
<dbReference type="InterPro" id="IPR013320">
    <property type="entry name" value="ConA-like_dom_sf"/>
</dbReference>
<dbReference type="Pfam" id="PF00622">
    <property type="entry name" value="SPRY"/>
    <property type="match status" value="1"/>
</dbReference>
<dbReference type="SMART" id="SM00184">
    <property type="entry name" value="RING"/>
    <property type="match status" value="1"/>
</dbReference>
<dbReference type="PRINTS" id="PR01407">
    <property type="entry name" value="BUTYPHLNCDUF"/>
</dbReference>
<dbReference type="GeneTree" id="ENSGT01040000240385"/>